<reference evidence="2" key="1">
    <citation type="journal article" date="2019" name="Int. J. Syst. Evol. Microbiol.">
        <title>The Global Catalogue of Microorganisms (GCM) 10K type strain sequencing project: providing services to taxonomists for standard genome sequencing and annotation.</title>
        <authorList>
            <consortium name="The Broad Institute Genomics Platform"/>
            <consortium name="The Broad Institute Genome Sequencing Center for Infectious Disease"/>
            <person name="Wu L."/>
            <person name="Ma J."/>
        </authorList>
    </citation>
    <scope>NUCLEOTIDE SEQUENCE [LARGE SCALE GENOMIC DNA]</scope>
    <source>
        <strain evidence="2">JCM 15914</strain>
    </source>
</reference>
<sequence length="77" mass="9064">MDSDSPSEQPAPRKTSKFRRFDNFIMRFVGPANRSSINLRGNTEMSDEAKDWYDNLQNDFEMVKDANGRTYLRRRGQ</sequence>
<keyword evidence="2" id="KW-1185">Reference proteome</keyword>
<protein>
    <submittedName>
        <fullName evidence="1">Uncharacterized protein</fullName>
    </submittedName>
</protein>
<dbReference type="RefSeq" id="WP_344224548.1">
    <property type="nucleotide sequence ID" value="NZ_BAAAQA010000016.1"/>
</dbReference>
<name>A0ABP5JFI9_9MICC</name>
<dbReference type="EMBL" id="BAAAQA010000016">
    <property type="protein sequence ID" value="GAA2117301.1"/>
    <property type="molecule type" value="Genomic_DNA"/>
</dbReference>
<comment type="caution">
    <text evidence="1">The sequence shown here is derived from an EMBL/GenBank/DDBJ whole genome shotgun (WGS) entry which is preliminary data.</text>
</comment>
<organism evidence="1 2">
    <name type="scientific">Kocuria atrinae</name>
    <dbReference type="NCBI Taxonomy" id="592377"/>
    <lineage>
        <taxon>Bacteria</taxon>
        <taxon>Bacillati</taxon>
        <taxon>Actinomycetota</taxon>
        <taxon>Actinomycetes</taxon>
        <taxon>Micrococcales</taxon>
        <taxon>Micrococcaceae</taxon>
        <taxon>Kocuria</taxon>
    </lineage>
</organism>
<gene>
    <name evidence="1" type="ORF">GCM10009824_16640</name>
</gene>
<evidence type="ECO:0000313" key="2">
    <source>
        <dbReference type="Proteomes" id="UP001500166"/>
    </source>
</evidence>
<proteinExistence type="predicted"/>
<evidence type="ECO:0000313" key="1">
    <source>
        <dbReference type="EMBL" id="GAA2117301.1"/>
    </source>
</evidence>
<dbReference type="Proteomes" id="UP001500166">
    <property type="component" value="Unassembled WGS sequence"/>
</dbReference>
<accession>A0ABP5JFI9</accession>